<organism evidence="1">
    <name type="scientific">Aphanomyces astaci</name>
    <name type="common">Crayfish plague agent</name>
    <dbReference type="NCBI Taxonomy" id="112090"/>
    <lineage>
        <taxon>Eukaryota</taxon>
        <taxon>Sar</taxon>
        <taxon>Stramenopiles</taxon>
        <taxon>Oomycota</taxon>
        <taxon>Saprolegniomycetes</taxon>
        <taxon>Saprolegniales</taxon>
        <taxon>Verrucalvaceae</taxon>
        <taxon>Aphanomyces</taxon>
    </lineage>
</organism>
<dbReference type="EMBL" id="KI913207">
    <property type="protein sequence ID" value="ETV66705.1"/>
    <property type="molecule type" value="Genomic_DNA"/>
</dbReference>
<sequence>MFDYPWTTSTTPSQEFGATLAKHALDIAFVLQLFVYIAEHVRQHGVSLGSLQSQYASICTARLPTSAPVEIPANATMEQLGHIDQMTQHHIEQRENVIRGEAEAYRCVRIRIGSLASAPLDCFFASVTSETFSAYHRTP</sequence>
<reference evidence="1" key="1">
    <citation type="submission" date="2013-12" db="EMBL/GenBank/DDBJ databases">
        <title>The Genome Sequence of Aphanomyces astaci APO3.</title>
        <authorList>
            <consortium name="The Broad Institute Genomics Platform"/>
            <person name="Russ C."/>
            <person name="Tyler B."/>
            <person name="van West P."/>
            <person name="Dieguez-Uribeondo J."/>
            <person name="Young S.K."/>
            <person name="Zeng Q."/>
            <person name="Gargeya S."/>
            <person name="Fitzgerald M."/>
            <person name="Abouelleil A."/>
            <person name="Alvarado L."/>
            <person name="Chapman S.B."/>
            <person name="Gainer-Dewar J."/>
            <person name="Goldberg J."/>
            <person name="Griggs A."/>
            <person name="Gujja S."/>
            <person name="Hansen M."/>
            <person name="Howarth C."/>
            <person name="Imamovic A."/>
            <person name="Ireland A."/>
            <person name="Larimer J."/>
            <person name="McCowan C."/>
            <person name="Murphy C."/>
            <person name="Pearson M."/>
            <person name="Poon T.W."/>
            <person name="Priest M."/>
            <person name="Roberts A."/>
            <person name="Saif S."/>
            <person name="Shea T."/>
            <person name="Sykes S."/>
            <person name="Wortman J."/>
            <person name="Nusbaum C."/>
            <person name="Birren B."/>
        </authorList>
    </citation>
    <scope>NUCLEOTIDE SEQUENCE [LARGE SCALE GENOMIC DNA]</scope>
    <source>
        <strain evidence="1">APO3</strain>
    </source>
</reference>
<gene>
    <name evidence="1" type="ORF">H257_16915</name>
</gene>
<name>W4FGX9_APHAT</name>
<dbReference type="RefSeq" id="XP_009843830.1">
    <property type="nucleotide sequence ID" value="XM_009845528.1"/>
</dbReference>
<dbReference type="OrthoDB" id="110390at2759"/>
<protein>
    <submittedName>
        <fullName evidence="1">Uncharacterized protein</fullName>
    </submittedName>
</protein>
<dbReference type="VEuPathDB" id="FungiDB:H257_16915"/>
<evidence type="ECO:0000313" key="1">
    <source>
        <dbReference type="EMBL" id="ETV66705.1"/>
    </source>
</evidence>
<proteinExistence type="predicted"/>
<dbReference type="AlphaFoldDB" id="W4FGX9"/>
<dbReference type="GeneID" id="20818911"/>
<accession>W4FGX9</accession>